<evidence type="ECO:0000313" key="1">
    <source>
        <dbReference type="EMBL" id="SCB72403.1"/>
    </source>
</evidence>
<dbReference type="Pfam" id="PF14070">
    <property type="entry name" value="YjfB_motility"/>
    <property type="match status" value="1"/>
</dbReference>
<dbReference type="RefSeq" id="WP_061494259.1">
    <property type="nucleotide sequence ID" value="NZ_CP115659.1"/>
</dbReference>
<dbReference type="OrthoDB" id="6505528at2"/>
<evidence type="ECO:0000313" key="2">
    <source>
        <dbReference type="Proteomes" id="UP000198975"/>
    </source>
</evidence>
<dbReference type="Proteomes" id="UP000198975">
    <property type="component" value="Unassembled WGS sequence"/>
</dbReference>
<sequence length="62" mass="6666">MDPIQISSLASSLDSYQLSNQVNTLVLKKALDSQQSIATDLIKQIPQLPSNPAIGRNINTTA</sequence>
<protein>
    <submittedName>
        <fullName evidence="1">Putative motility protein</fullName>
    </submittedName>
</protein>
<accession>A0A1C3YQQ9</accession>
<dbReference type="InterPro" id="IPR025906">
    <property type="entry name" value="YjfB_motility"/>
</dbReference>
<keyword evidence="2" id="KW-1185">Reference proteome</keyword>
<proteinExistence type="predicted"/>
<gene>
    <name evidence="1" type="ORF">GA0061071_10150</name>
</gene>
<organism evidence="1 2">
    <name type="scientific">Kosakonia oryzendophytica</name>
    <dbReference type="NCBI Taxonomy" id="1005665"/>
    <lineage>
        <taxon>Bacteria</taxon>
        <taxon>Pseudomonadati</taxon>
        <taxon>Pseudomonadota</taxon>
        <taxon>Gammaproteobacteria</taxon>
        <taxon>Enterobacterales</taxon>
        <taxon>Enterobacteriaceae</taxon>
        <taxon>Kosakonia</taxon>
    </lineage>
</organism>
<dbReference type="AlphaFoldDB" id="A0A1C3YQQ9"/>
<name>A0A1C3YQQ9_9ENTR</name>
<dbReference type="EMBL" id="FMAY01000001">
    <property type="protein sequence ID" value="SCB72403.1"/>
    <property type="molecule type" value="Genomic_DNA"/>
</dbReference>
<reference evidence="2" key="1">
    <citation type="submission" date="2016-08" db="EMBL/GenBank/DDBJ databases">
        <authorList>
            <person name="Varghese N."/>
            <person name="Submissions Spin"/>
        </authorList>
    </citation>
    <scope>NUCLEOTIDE SEQUENCE [LARGE SCALE GENOMIC DNA]</scope>
    <source>
        <strain evidence="2">REICA_082</strain>
    </source>
</reference>